<dbReference type="InterPro" id="IPR006205">
    <property type="entry name" value="Mev_gal_kin"/>
</dbReference>
<dbReference type="GO" id="GO:0005829">
    <property type="term" value="C:cytosol"/>
    <property type="evidence" value="ECO:0007669"/>
    <property type="project" value="TreeGrafter"/>
</dbReference>
<evidence type="ECO:0000256" key="2">
    <source>
        <dbReference type="ARBA" id="ARBA00022516"/>
    </source>
</evidence>
<dbReference type="PANTHER" id="PTHR43290:SF2">
    <property type="entry name" value="MEVALONATE KINASE"/>
    <property type="match status" value="1"/>
</dbReference>
<dbReference type="Pfam" id="PF00288">
    <property type="entry name" value="GHMP_kinases_N"/>
    <property type="match status" value="1"/>
</dbReference>
<evidence type="ECO:0000256" key="1">
    <source>
        <dbReference type="ARBA" id="ARBA00022490"/>
    </source>
</evidence>
<gene>
    <name evidence="12" type="ORF">JCM31447_07990</name>
</gene>
<proteinExistence type="predicted"/>
<dbReference type="PRINTS" id="PR00959">
    <property type="entry name" value="MEVGALKINASE"/>
</dbReference>
<keyword evidence="4" id="KW-0547">Nucleotide-binding</keyword>
<dbReference type="AlphaFoldDB" id="A0A4P2VIS9"/>
<reference evidence="12 13" key="1">
    <citation type="submission" date="2018-12" db="EMBL/GenBank/DDBJ databases">
        <title>Rubrispira sanarue gen. nov., sp., nov., a member of the order Silvanigrellales, isolated from a brackish lake in Hamamatsu Japan.</title>
        <authorList>
            <person name="Maejima Y."/>
            <person name="Iino T."/>
            <person name="Muraguchi Y."/>
            <person name="Fukuda K."/>
            <person name="Nojiri H."/>
            <person name="Ohkuma M."/>
            <person name="Moriuchi R."/>
            <person name="Dohra H."/>
            <person name="Kimbara K."/>
            <person name="Shintani M."/>
        </authorList>
    </citation>
    <scope>NUCLEOTIDE SEQUENCE [LARGE SCALE GENOMIC DNA]</scope>
    <source>
        <strain evidence="12 13">RF1110005</strain>
    </source>
</reference>
<dbReference type="RefSeq" id="WP_130606786.1">
    <property type="nucleotide sequence ID" value="NZ_AP019368.1"/>
</dbReference>
<accession>A0A4P2VIS9</accession>
<evidence type="ECO:0000256" key="9">
    <source>
        <dbReference type="ARBA" id="ARBA00029438"/>
    </source>
</evidence>
<evidence type="ECO:0000256" key="6">
    <source>
        <dbReference type="ARBA" id="ARBA00022840"/>
    </source>
</evidence>
<feature type="domain" description="GHMP kinase C-terminal" evidence="11">
    <location>
        <begin position="243"/>
        <end position="314"/>
    </location>
</feature>
<dbReference type="Gene3D" id="3.30.230.10">
    <property type="match status" value="1"/>
</dbReference>
<keyword evidence="2" id="KW-0444">Lipid biosynthesis</keyword>
<dbReference type="Proteomes" id="UP000291236">
    <property type="component" value="Chromosome"/>
</dbReference>
<dbReference type="GO" id="GO:0005524">
    <property type="term" value="F:ATP binding"/>
    <property type="evidence" value="ECO:0007669"/>
    <property type="project" value="UniProtKB-KW"/>
</dbReference>
<evidence type="ECO:0000256" key="7">
    <source>
        <dbReference type="ARBA" id="ARBA00022842"/>
    </source>
</evidence>
<keyword evidence="8" id="KW-0443">Lipid metabolism</keyword>
<dbReference type="UniPathway" id="UPA00057">
    <property type="reaction ID" value="UER00098"/>
</dbReference>
<dbReference type="InterPro" id="IPR036554">
    <property type="entry name" value="GHMP_kinase_C_sf"/>
</dbReference>
<organism evidence="12 13">
    <name type="scientific">Fluviispira sanaruensis</name>
    <dbReference type="NCBI Taxonomy" id="2493639"/>
    <lineage>
        <taxon>Bacteria</taxon>
        <taxon>Pseudomonadati</taxon>
        <taxon>Bdellovibrionota</taxon>
        <taxon>Oligoflexia</taxon>
        <taxon>Silvanigrellales</taxon>
        <taxon>Silvanigrellaceae</taxon>
        <taxon>Fluviispira</taxon>
    </lineage>
</organism>
<evidence type="ECO:0000313" key="12">
    <source>
        <dbReference type="EMBL" id="BBH52358.1"/>
    </source>
</evidence>
<dbReference type="SUPFAM" id="SSF55060">
    <property type="entry name" value="GHMP Kinase, C-terminal domain"/>
    <property type="match status" value="1"/>
</dbReference>
<dbReference type="SUPFAM" id="SSF54211">
    <property type="entry name" value="Ribosomal protein S5 domain 2-like"/>
    <property type="match status" value="1"/>
</dbReference>
<evidence type="ECO:0000256" key="3">
    <source>
        <dbReference type="ARBA" id="ARBA00022679"/>
    </source>
</evidence>
<dbReference type="NCBIfam" id="TIGR00549">
    <property type="entry name" value="mevalon_kin"/>
    <property type="match status" value="1"/>
</dbReference>
<dbReference type="OrthoDB" id="5289540at2"/>
<keyword evidence="13" id="KW-1185">Reference proteome</keyword>
<feature type="domain" description="GHMP kinase N-terminal" evidence="10">
    <location>
        <begin position="98"/>
        <end position="174"/>
    </location>
</feature>
<dbReference type="GO" id="GO:0019287">
    <property type="term" value="P:isopentenyl diphosphate biosynthetic process, mevalonate pathway"/>
    <property type="evidence" value="ECO:0007669"/>
    <property type="project" value="UniProtKB-UniPathway"/>
</dbReference>
<dbReference type="Pfam" id="PF08544">
    <property type="entry name" value="GHMP_kinases_C"/>
    <property type="match status" value="1"/>
</dbReference>
<keyword evidence="7" id="KW-0460">Magnesium</keyword>
<evidence type="ECO:0000256" key="8">
    <source>
        <dbReference type="ARBA" id="ARBA00023098"/>
    </source>
</evidence>
<dbReference type="InterPro" id="IPR006204">
    <property type="entry name" value="GHMP_kinase_N_dom"/>
</dbReference>
<keyword evidence="1" id="KW-0963">Cytoplasm</keyword>
<dbReference type="EMBL" id="AP019368">
    <property type="protein sequence ID" value="BBH52358.1"/>
    <property type="molecule type" value="Genomic_DNA"/>
</dbReference>
<keyword evidence="3" id="KW-0808">Transferase</keyword>
<evidence type="ECO:0000256" key="4">
    <source>
        <dbReference type="ARBA" id="ARBA00022741"/>
    </source>
</evidence>
<dbReference type="GO" id="GO:0004496">
    <property type="term" value="F:mevalonate kinase activity"/>
    <property type="evidence" value="ECO:0007669"/>
    <property type="project" value="InterPro"/>
</dbReference>
<dbReference type="Gene3D" id="3.30.70.890">
    <property type="entry name" value="GHMP kinase, C-terminal domain"/>
    <property type="match status" value="1"/>
</dbReference>
<dbReference type="InterPro" id="IPR020568">
    <property type="entry name" value="Ribosomal_Su5_D2-typ_SF"/>
</dbReference>
<evidence type="ECO:0000259" key="10">
    <source>
        <dbReference type="Pfam" id="PF00288"/>
    </source>
</evidence>
<keyword evidence="6" id="KW-0067">ATP-binding</keyword>
<keyword evidence="5 12" id="KW-0418">Kinase</keyword>
<dbReference type="InterPro" id="IPR013750">
    <property type="entry name" value="GHMP_kinase_C_dom"/>
</dbReference>
<protein>
    <submittedName>
        <fullName evidence="12">Mevalonate kinase</fullName>
    </submittedName>
</protein>
<evidence type="ECO:0000256" key="5">
    <source>
        <dbReference type="ARBA" id="ARBA00022777"/>
    </source>
</evidence>
<dbReference type="InterPro" id="IPR014721">
    <property type="entry name" value="Ribsml_uS5_D2-typ_fold_subgr"/>
</dbReference>
<dbReference type="PANTHER" id="PTHR43290">
    <property type="entry name" value="MEVALONATE KINASE"/>
    <property type="match status" value="1"/>
</dbReference>
<name>A0A4P2VIS9_FLUSA</name>
<comment type="pathway">
    <text evidence="9">Isoprenoid biosynthesis; isopentenyl diphosphate biosynthesis via mevalonate pathway; isopentenyl diphosphate from (R)-mevalonate: step 1/3.</text>
</comment>
<evidence type="ECO:0000259" key="11">
    <source>
        <dbReference type="Pfam" id="PF08544"/>
    </source>
</evidence>
<dbReference type="KEGG" id="sbf:JCM31447_07990"/>
<sequence>MIFLTQIDLTATASGKAILIGEHSVVYGHKAIALALPDVKLNITLYSPEKSLEVTEWDNAWYTNVRGNAFIPEERVTKLLNKAFAKALMLCGVTDSLQLHSPQKILIESDIPLGGGMGGSAAISTCLLKIANQIFNLTNKTKLEMSFQQQIQYANEIDCLFHFGKASGLDASTVASNGMIEFTKGELPKYIHNKKEFWLALVDTKERGETANMVKNVAEKLNSQPVQTENALNQLGSLAEKSIVALNTGKLNQLADCLNLAQEYLCEMGVSTEKIENIIKKFKSVGAIAAKLTGAGGGGMVLGLFENYPENLYSCFEKDSLFITRVPQNDERSPR</sequence>
<evidence type="ECO:0000313" key="13">
    <source>
        <dbReference type="Proteomes" id="UP000291236"/>
    </source>
</evidence>